<gene>
    <name evidence="1" type="ORF">SAMN04488524_1820</name>
</gene>
<evidence type="ECO:0000313" key="1">
    <source>
        <dbReference type="EMBL" id="SMC66347.1"/>
    </source>
</evidence>
<dbReference type="RefSeq" id="WP_084239645.1">
    <property type="nucleotide sequence ID" value="NZ_FWXT01000001.1"/>
</dbReference>
<name>A0A1W2B028_9SPHI</name>
<dbReference type="Pfam" id="PF19781">
    <property type="entry name" value="DUF6266"/>
    <property type="match status" value="1"/>
</dbReference>
<organism evidence="1 2">
    <name type="scientific">Pedobacter africanus</name>
    <dbReference type="NCBI Taxonomy" id="151894"/>
    <lineage>
        <taxon>Bacteria</taxon>
        <taxon>Pseudomonadati</taxon>
        <taxon>Bacteroidota</taxon>
        <taxon>Sphingobacteriia</taxon>
        <taxon>Sphingobacteriales</taxon>
        <taxon>Sphingobacteriaceae</taxon>
        <taxon>Pedobacter</taxon>
    </lineage>
</organism>
<keyword evidence="2" id="KW-1185">Reference proteome</keyword>
<accession>A0A1W2B028</accession>
<dbReference type="AlphaFoldDB" id="A0A1W2B028"/>
<dbReference type="STRING" id="151894.SAMN04488524_1820"/>
<dbReference type="Proteomes" id="UP000192756">
    <property type="component" value="Unassembled WGS sequence"/>
</dbReference>
<evidence type="ECO:0000313" key="2">
    <source>
        <dbReference type="Proteomes" id="UP000192756"/>
    </source>
</evidence>
<reference evidence="2" key="1">
    <citation type="submission" date="2017-04" db="EMBL/GenBank/DDBJ databases">
        <authorList>
            <person name="Varghese N."/>
            <person name="Submissions S."/>
        </authorList>
    </citation>
    <scope>NUCLEOTIDE SEQUENCE [LARGE SCALE GENOMIC DNA]</scope>
    <source>
        <strain evidence="2">DSM 12126</strain>
    </source>
</reference>
<sequence>MGKYKKGILGHFRGIVGTVIGSVWRGIHYMKSLPDVGADNPTPAQINVRAKLALVTAFVQRLKTLITVGYQSFTKGITPMNAATGYHLKNAVTGTSAANYAINYALVRFSVGSLSADVTPLVTPTAGAKLDFSWTDDTDPEEDPTGSTDLVTVLAYSIEKDKFARKVAAAPRSAEAYVLQLPLDWSADNVHTWISFVSANGKQVSNSVYTGEVLVL</sequence>
<dbReference type="InterPro" id="IPR046233">
    <property type="entry name" value="DUF6266"/>
</dbReference>
<protein>
    <submittedName>
        <fullName evidence="1">Uncharacterized protein</fullName>
    </submittedName>
</protein>
<dbReference type="OrthoDB" id="767088at2"/>
<proteinExistence type="predicted"/>
<dbReference type="EMBL" id="FWXT01000001">
    <property type="protein sequence ID" value="SMC66347.1"/>
    <property type="molecule type" value="Genomic_DNA"/>
</dbReference>